<comment type="caution">
    <text evidence="2">The sequence shown here is derived from an EMBL/GenBank/DDBJ whole genome shotgun (WGS) entry which is preliminary data.</text>
</comment>
<keyword evidence="2" id="KW-0813">Transport</keyword>
<proteinExistence type="predicted"/>
<organism evidence="2 3">
    <name type="scientific">Alkalibaculum sporogenes</name>
    <dbReference type="NCBI Taxonomy" id="2655001"/>
    <lineage>
        <taxon>Bacteria</taxon>
        <taxon>Bacillati</taxon>
        <taxon>Bacillota</taxon>
        <taxon>Clostridia</taxon>
        <taxon>Eubacteriales</taxon>
        <taxon>Eubacteriaceae</taxon>
        <taxon>Alkalibaculum</taxon>
    </lineage>
</organism>
<evidence type="ECO:0000313" key="3">
    <source>
        <dbReference type="Proteomes" id="UP000440004"/>
    </source>
</evidence>
<dbReference type="Gene3D" id="3.40.930.10">
    <property type="entry name" value="Mannitol-specific EII, Chain A"/>
    <property type="match status" value="1"/>
</dbReference>
<dbReference type="RefSeq" id="WP_152802723.1">
    <property type="nucleotide sequence ID" value="NZ_WHNX01000007.1"/>
</dbReference>
<dbReference type="InterPro" id="IPR016152">
    <property type="entry name" value="PTrfase/Anion_transptr"/>
</dbReference>
<dbReference type="Pfam" id="PF00359">
    <property type="entry name" value="PTS_EIIA_2"/>
    <property type="match status" value="1"/>
</dbReference>
<dbReference type="SUPFAM" id="SSF55804">
    <property type="entry name" value="Phoshotransferase/anion transport protein"/>
    <property type="match status" value="1"/>
</dbReference>
<keyword evidence="3" id="KW-1185">Reference proteome</keyword>
<keyword evidence="2" id="KW-0762">Sugar transport</keyword>
<evidence type="ECO:0000259" key="1">
    <source>
        <dbReference type="PROSITE" id="PS51094"/>
    </source>
</evidence>
<dbReference type="InterPro" id="IPR051541">
    <property type="entry name" value="PTS_SugarTrans_NitroReg"/>
</dbReference>
<dbReference type="PANTHER" id="PTHR47738">
    <property type="entry name" value="PTS SYSTEM FRUCTOSE-LIKE EIIA COMPONENT-RELATED"/>
    <property type="match status" value="1"/>
</dbReference>
<name>A0A6A7K7A7_9FIRM</name>
<sequence>MKDLGLEFDKDLVLIDVDASSDGEAIEKVATHLLNKGLVKESYIKAIMEREKVFPTGLPTEGYGVAVPHTDVEHVIEQAICIATLKNPVPFKVMGSIDEMVDVKVLFMLALKEPHSQLEMLQAVIGIVQKPDILEKICTEKDTQTIFDIVKYEFENIEE</sequence>
<dbReference type="PANTHER" id="PTHR47738:SF3">
    <property type="entry name" value="PHOSPHOTRANSFERASE SYSTEM MANNITOL_FRUCTOSE-SPECIFIC IIA DOMAIN CONTAINING PROTEIN"/>
    <property type="match status" value="1"/>
</dbReference>
<dbReference type="Proteomes" id="UP000440004">
    <property type="component" value="Unassembled WGS sequence"/>
</dbReference>
<reference evidence="2 3" key="1">
    <citation type="submission" date="2019-10" db="EMBL/GenBank/DDBJ databases">
        <title>Alkalibaculum tamaniensis sp.nov., a new alkaliphilic acetogen, isolated on methoxylated aromatics from a mud volcano.</title>
        <authorList>
            <person name="Khomyakova M.A."/>
            <person name="Merkel A.Y."/>
            <person name="Bonch-Osmolovskaya E.A."/>
            <person name="Slobodkin A.I."/>
        </authorList>
    </citation>
    <scope>NUCLEOTIDE SEQUENCE [LARGE SCALE GENOMIC DNA]</scope>
    <source>
        <strain evidence="2 3">M08DMB</strain>
    </source>
</reference>
<feature type="domain" description="PTS EIIA type-2" evidence="1">
    <location>
        <begin position="6"/>
        <end position="153"/>
    </location>
</feature>
<dbReference type="AlphaFoldDB" id="A0A6A7K7A7"/>
<accession>A0A6A7K7A7</accession>
<dbReference type="PROSITE" id="PS51094">
    <property type="entry name" value="PTS_EIIA_TYPE_2"/>
    <property type="match status" value="1"/>
</dbReference>
<dbReference type="EMBL" id="WHNX01000007">
    <property type="protein sequence ID" value="MPW25330.1"/>
    <property type="molecule type" value="Genomic_DNA"/>
</dbReference>
<dbReference type="CDD" id="cd00211">
    <property type="entry name" value="PTS_IIA_fru"/>
    <property type="match status" value="1"/>
</dbReference>
<dbReference type="InterPro" id="IPR002178">
    <property type="entry name" value="PTS_EIIA_type-2_dom"/>
</dbReference>
<gene>
    <name evidence="2" type="ORF">GC105_05975</name>
</gene>
<protein>
    <submittedName>
        <fullName evidence="2">PTS sugar transporter subunit IIA</fullName>
    </submittedName>
</protein>
<evidence type="ECO:0000313" key="2">
    <source>
        <dbReference type="EMBL" id="MPW25330.1"/>
    </source>
</evidence>